<dbReference type="InterPro" id="IPR002472">
    <property type="entry name" value="Palm_thioest"/>
</dbReference>
<protein>
    <recommendedName>
        <fullName evidence="3">Palmitoyl-protein thioesterase 1</fullName>
        <ecNumber evidence="2">3.1.2.22</ecNumber>
    </recommendedName>
    <alternativeName>
        <fullName evidence="8">Palmitoyl-protein hydrolase 1</fullName>
    </alternativeName>
</protein>
<keyword evidence="4" id="KW-0732">Signal</keyword>
<dbReference type="OrthoDB" id="10263094at2759"/>
<dbReference type="PRINTS" id="PR00414">
    <property type="entry name" value="PPTHIESTRASE"/>
</dbReference>
<keyword evidence="7" id="KW-0325">Glycoprotein</keyword>
<evidence type="ECO:0000313" key="9">
    <source>
        <dbReference type="EMBL" id="CAG8629507.1"/>
    </source>
</evidence>
<keyword evidence="6" id="KW-1015">Disulfide bond</keyword>
<keyword evidence="5" id="KW-0378">Hydrolase</keyword>
<dbReference type="FunFam" id="3.40.50.1820:FF:000107">
    <property type="entry name" value="Palmitoyl-protein thioesterase 1"/>
    <property type="match status" value="1"/>
</dbReference>
<dbReference type="Gene3D" id="3.40.50.1820">
    <property type="entry name" value="alpha/beta hydrolase"/>
    <property type="match status" value="1"/>
</dbReference>
<dbReference type="InterPro" id="IPR029058">
    <property type="entry name" value="AB_hydrolase_fold"/>
</dbReference>
<evidence type="ECO:0000256" key="2">
    <source>
        <dbReference type="ARBA" id="ARBA00012423"/>
    </source>
</evidence>
<dbReference type="EC" id="3.1.2.22" evidence="2"/>
<dbReference type="Proteomes" id="UP000789405">
    <property type="component" value="Unassembled WGS sequence"/>
</dbReference>
<dbReference type="PANTHER" id="PTHR11247">
    <property type="entry name" value="PALMITOYL-PROTEIN THIOESTERASE/DOLICHYLDIPHOSPHATASE 1"/>
    <property type="match status" value="1"/>
</dbReference>
<sequence length="270" mass="31177">MGKIQEIIKDTLPGIYTYSVMLGEDESADKKASYFGNINEEINSVCEKLKNDENLKYGFNAVGFSQGGQFLRAYVQRCNDPPVYNLITFGSPHNGVSDIPGCEGNDGWCRLMRSIASQGAYSGYVRDHIIQAQYFKDPRRLDIYLKKNIFLPDINNELEIKNVTYKENLVTLNKLVLIRFTEDTTLKPGDTAWFSFYDEEGNLVPLREQKLYKEDWIGLRTLDEFGRIVFKDCEGRHMSIELDYFQDEVVIPYLNNSLIYRKKPLLVIQT</sequence>
<keyword evidence="10" id="KW-1185">Reference proteome</keyword>
<evidence type="ECO:0000256" key="3">
    <source>
        <dbReference type="ARBA" id="ARBA00014212"/>
    </source>
</evidence>
<evidence type="ECO:0000256" key="4">
    <source>
        <dbReference type="ARBA" id="ARBA00022729"/>
    </source>
</evidence>
<evidence type="ECO:0000256" key="6">
    <source>
        <dbReference type="ARBA" id="ARBA00023157"/>
    </source>
</evidence>
<evidence type="ECO:0000256" key="1">
    <source>
        <dbReference type="ARBA" id="ARBA00010758"/>
    </source>
</evidence>
<proteinExistence type="inferred from homology"/>
<dbReference type="EMBL" id="CAJVPY010004842">
    <property type="protein sequence ID" value="CAG8629507.1"/>
    <property type="molecule type" value="Genomic_DNA"/>
</dbReference>
<name>A0A9N9D789_9GLOM</name>
<organism evidence="9 10">
    <name type="scientific">Dentiscutata erythropus</name>
    <dbReference type="NCBI Taxonomy" id="1348616"/>
    <lineage>
        <taxon>Eukaryota</taxon>
        <taxon>Fungi</taxon>
        <taxon>Fungi incertae sedis</taxon>
        <taxon>Mucoromycota</taxon>
        <taxon>Glomeromycotina</taxon>
        <taxon>Glomeromycetes</taxon>
        <taxon>Diversisporales</taxon>
        <taxon>Gigasporaceae</taxon>
        <taxon>Dentiscutata</taxon>
    </lineage>
</organism>
<evidence type="ECO:0000256" key="5">
    <source>
        <dbReference type="ARBA" id="ARBA00022801"/>
    </source>
</evidence>
<accession>A0A9N9D789</accession>
<dbReference type="AlphaFoldDB" id="A0A9N9D789"/>
<dbReference type="SUPFAM" id="SSF53474">
    <property type="entry name" value="alpha/beta-Hydrolases"/>
    <property type="match status" value="1"/>
</dbReference>
<reference evidence="9" key="1">
    <citation type="submission" date="2021-06" db="EMBL/GenBank/DDBJ databases">
        <authorList>
            <person name="Kallberg Y."/>
            <person name="Tangrot J."/>
            <person name="Rosling A."/>
        </authorList>
    </citation>
    <scope>NUCLEOTIDE SEQUENCE</scope>
    <source>
        <strain evidence="9">MA453B</strain>
    </source>
</reference>
<comment type="similarity">
    <text evidence="1">Belongs to the palmitoyl-protein thioesterase family.</text>
</comment>
<evidence type="ECO:0000256" key="7">
    <source>
        <dbReference type="ARBA" id="ARBA00023180"/>
    </source>
</evidence>
<evidence type="ECO:0000313" key="10">
    <source>
        <dbReference type="Proteomes" id="UP000789405"/>
    </source>
</evidence>
<comment type="caution">
    <text evidence="9">The sequence shown here is derived from an EMBL/GenBank/DDBJ whole genome shotgun (WGS) entry which is preliminary data.</text>
</comment>
<evidence type="ECO:0000256" key="8">
    <source>
        <dbReference type="ARBA" id="ARBA00031934"/>
    </source>
</evidence>
<dbReference type="GO" id="GO:0008474">
    <property type="term" value="F:palmitoyl-(protein) hydrolase activity"/>
    <property type="evidence" value="ECO:0007669"/>
    <property type="project" value="UniProtKB-EC"/>
</dbReference>
<gene>
    <name evidence="9" type="ORF">DERYTH_LOCUS9073</name>
</gene>
<dbReference type="PANTHER" id="PTHR11247:SF8">
    <property type="entry name" value="PALMITOYL-PROTEIN THIOESTERASE 1"/>
    <property type="match status" value="1"/>
</dbReference>
<dbReference type="Pfam" id="PF02089">
    <property type="entry name" value="Palm_thioest"/>
    <property type="match status" value="1"/>
</dbReference>